<dbReference type="AlphaFoldDB" id="A0A1R0H889"/>
<reference evidence="1 2" key="1">
    <citation type="journal article" date="2016" name="Mol. Biol. Evol.">
        <title>Genome-Wide Survey of Gut Fungi (Harpellales) Reveals the First Horizontally Transferred Ubiquitin Gene from a Mosquito Host.</title>
        <authorList>
            <person name="Wang Y."/>
            <person name="White M.M."/>
            <person name="Kvist S."/>
            <person name="Moncalvo J.M."/>
        </authorList>
    </citation>
    <scope>NUCLEOTIDE SEQUENCE [LARGE SCALE GENOMIC DNA]</scope>
    <source>
        <strain evidence="1 2">ALG-7-W6</strain>
    </source>
</reference>
<accession>A0A1R0H889</accession>
<dbReference type="Proteomes" id="UP000187455">
    <property type="component" value="Unassembled WGS sequence"/>
</dbReference>
<proteinExistence type="predicted"/>
<dbReference type="EMBL" id="LSSL01000133">
    <property type="protein sequence ID" value="OLY85359.1"/>
    <property type="molecule type" value="Genomic_DNA"/>
</dbReference>
<protein>
    <submittedName>
        <fullName evidence="1">Uncharacterized protein</fullName>
    </submittedName>
</protein>
<keyword evidence="2" id="KW-1185">Reference proteome</keyword>
<evidence type="ECO:0000313" key="2">
    <source>
        <dbReference type="Proteomes" id="UP000187455"/>
    </source>
</evidence>
<comment type="caution">
    <text evidence="1">The sequence shown here is derived from an EMBL/GenBank/DDBJ whole genome shotgun (WGS) entry which is preliminary data.</text>
</comment>
<sequence length="72" mass="8527">MIAEEDACKNNRYEKTHDRIVYFAQEIPKQRLFPKCSDCGNLMPIHPEQWPASDFGYWRPPSTEDLLLLPQF</sequence>
<name>A0A1R0H889_9FUNG</name>
<evidence type="ECO:0000313" key="1">
    <source>
        <dbReference type="EMBL" id="OLY85359.1"/>
    </source>
</evidence>
<gene>
    <name evidence="1" type="ORF">AYI68_g454</name>
</gene>
<organism evidence="1 2">
    <name type="scientific">Smittium mucronatum</name>
    <dbReference type="NCBI Taxonomy" id="133383"/>
    <lineage>
        <taxon>Eukaryota</taxon>
        <taxon>Fungi</taxon>
        <taxon>Fungi incertae sedis</taxon>
        <taxon>Zoopagomycota</taxon>
        <taxon>Kickxellomycotina</taxon>
        <taxon>Harpellomycetes</taxon>
        <taxon>Harpellales</taxon>
        <taxon>Legeriomycetaceae</taxon>
        <taxon>Smittium</taxon>
    </lineage>
</organism>